<keyword evidence="5 9" id="KW-0472">Membrane</keyword>
<dbReference type="GO" id="GO:0032981">
    <property type="term" value="P:mitochondrial respiratory chain complex I assembly"/>
    <property type="evidence" value="ECO:0007669"/>
    <property type="project" value="InterPro"/>
</dbReference>
<keyword evidence="3 9" id="KW-0812">Transmembrane</keyword>
<dbReference type="PANTHER" id="PTHR13002">
    <property type="entry name" value="C3ORF1 PROTEIN-RELATED"/>
    <property type="match status" value="1"/>
</dbReference>
<evidence type="ECO:0000313" key="10">
    <source>
        <dbReference type="EMBL" id="CAG9807294.1"/>
    </source>
</evidence>
<dbReference type="PANTHER" id="PTHR13002:SF1">
    <property type="entry name" value="COMPLEX I ASSEMBLY FACTOR TIMMDC1, MITOCHONDRIAL"/>
    <property type="match status" value="1"/>
</dbReference>
<dbReference type="Pfam" id="PF02466">
    <property type="entry name" value="Tim17"/>
    <property type="match status" value="1"/>
</dbReference>
<feature type="transmembrane region" description="Helical" evidence="9">
    <location>
        <begin position="75"/>
        <end position="95"/>
    </location>
</feature>
<dbReference type="EMBL" id="OU895879">
    <property type="protein sequence ID" value="CAG9807294.1"/>
    <property type="molecule type" value="Genomic_DNA"/>
</dbReference>
<evidence type="ECO:0000256" key="8">
    <source>
        <dbReference type="SAM" id="MobiDB-lite"/>
    </source>
</evidence>
<feature type="transmembrane region" description="Helical" evidence="9">
    <location>
        <begin position="136"/>
        <end position="157"/>
    </location>
</feature>
<sequence length="295" mass="33282">MFSKVLRYVRFPAYGLAIAGPIDTVIDQDVIDPEIKTSKSFERYKEIDTETGIDRLKMMFQLDEYDSISPELHSIYNAGFLGLFTGMCYGGFLGSKNAYMNFMERNQATAFASHIDAKKKIQESVVMSFFKGGWKFGWRMGVFATMYVGISTTISVYRNKFTIFEYIVGGMTTGALYKWKMGPKGMTAGAAVGGGLGLVAGGLSIGLLKMSGTTMEEVRYWQYKWKNERTNAYKEGFHMQLEGTELSFKHKMLDEHDLKVGTTKVNLADFEKETEEPKEPESKDPKIEVKVAKIE</sequence>
<feature type="transmembrane region" description="Helical" evidence="9">
    <location>
        <begin position="186"/>
        <end position="208"/>
    </location>
</feature>
<name>A0A9N9WX24_9DIPT</name>
<evidence type="ECO:0000256" key="3">
    <source>
        <dbReference type="ARBA" id="ARBA00022692"/>
    </source>
</evidence>
<dbReference type="GO" id="GO:0005739">
    <property type="term" value="C:mitochondrion"/>
    <property type="evidence" value="ECO:0007669"/>
    <property type="project" value="TreeGrafter"/>
</dbReference>
<dbReference type="Proteomes" id="UP001153620">
    <property type="component" value="Chromosome 3"/>
</dbReference>
<proteinExistence type="inferred from homology"/>
<feature type="region of interest" description="Disordered" evidence="8">
    <location>
        <begin position="270"/>
        <end position="295"/>
    </location>
</feature>
<evidence type="ECO:0000256" key="2">
    <source>
        <dbReference type="ARBA" id="ARBA00008444"/>
    </source>
</evidence>
<evidence type="ECO:0000256" key="1">
    <source>
        <dbReference type="ARBA" id="ARBA00004141"/>
    </source>
</evidence>
<accession>A0A9N9WX24</accession>
<dbReference type="AlphaFoldDB" id="A0A9N9WX24"/>
<dbReference type="InterPro" id="IPR055299">
    <property type="entry name" value="TIMMDC1"/>
</dbReference>
<evidence type="ECO:0000313" key="11">
    <source>
        <dbReference type="Proteomes" id="UP001153620"/>
    </source>
</evidence>
<evidence type="ECO:0000256" key="9">
    <source>
        <dbReference type="SAM" id="Phobius"/>
    </source>
</evidence>
<evidence type="ECO:0000256" key="7">
    <source>
        <dbReference type="ARBA" id="ARBA00041344"/>
    </source>
</evidence>
<keyword evidence="11" id="KW-1185">Reference proteome</keyword>
<comment type="subcellular location">
    <subcellularLocation>
        <location evidence="1">Membrane</location>
        <topology evidence="1">Multi-pass membrane protein</topology>
    </subcellularLocation>
</comment>
<gene>
    <name evidence="10" type="ORF">CHIRRI_LOCUS10143</name>
</gene>
<keyword evidence="4 9" id="KW-1133">Transmembrane helix</keyword>
<evidence type="ECO:0000256" key="6">
    <source>
        <dbReference type="ARBA" id="ARBA00040778"/>
    </source>
</evidence>
<protein>
    <recommendedName>
        <fullName evidence="6">Complex I assembly factor TIMMDC1, mitochondrial</fullName>
    </recommendedName>
    <alternativeName>
        <fullName evidence="7">Translocase of inner mitochondrial membrane domain-containing protein 1</fullName>
    </alternativeName>
</protein>
<comment type="similarity">
    <text evidence="2">Belongs to the Tim17/Tim22/Tim23 family.</text>
</comment>
<evidence type="ECO:0000256" key="4">
    <source>
        <dbReference type="ARBA" id="ARBA00022989"/>
    </source>
</evidence>
<organism evidence="10 11">
    <name type="scientific">Chironomus riparius</name>
    <dbReference type="NCBI Taxonomy" id="315576"/>
    <lineage>
        <taxon>Eukaryota</taxon>
        <taxon>Metazoa</taxon>
        <taxon>Ecdysozoa</taxon>
        <taxon>Arthropoda</taxon>
        <taxon>Hexapoda</taxon>
        <taxon>Insecta</taxon>
        <taxon>Pterygota</taxon>
        <taxon>Neoptera</taxon>
        <taxon>Endopterygota</taxon>
        <taxon>Diptera</taxon>
        <taxon>Nematocera</taxon>
        <taxon>Chironomoidea</taxon>
        <taxon>Chironomidae</taxon>
        <taxon>Chironominae</taxon>
        <taxon>Chironomus</taxon>
    </lineage>
</organism>
<reference evidence="10" key="1">
    <citation type="submission" date="2022-01" db="EMBL/GenBank/DDBJ databases">
        <authorList>
            <person name="King R."/>
        </authorList>
    </citation>
    <scope>NUCLEOTIDE SEQUENCE</scope>
</reference>
<evidence type="ECO:0000256" key="5">
    <source>
        <dbReference type="ARBA" id="ARBA00023136"/>
    </source>
</evidence>
<dbReference type="GO" id="GO:0016020">
    <property type="term" value="C:membrane"/>
    <property type="evidence" value="ECO:0007669"/>
    <property type="project" value="UniProtKB-SubCell"/>
</dbReference>
<reference evidence="10" key="2">
    <citation type="submission" date="2022-10" db="EMBL/GenBank/DDBJ databases">
        <authorList>
            <consortium name="ENA_rothamsted_submissions"/>
            <consortium name="culmorum"/>
            <person name="King R."/>
        </authorList>
    </citation>
    <scope>NUCLEOTIDE SEQUENCE</scope>
</reference>
<dbReference type="OrthoDB" id="5826189at2759"/>